<protein>
    <recommendedName>
        <fullName evidence="1">DUF7511 domain-containing protein</fullName>
    </recommendedName>
</protein>
<dbReference type="AlphaFoldDB" id="A0A0D6JXB2"/>
<dbReference type="Pfam" id="PF24351">
    <property type="entry name" value="DUF7511"/>
    <property type="match status" value="1"/>
</dbReference>
<proteinExistence type="predicted"/>
<dbReference type="Proteomes" id="UP000198902">
    <property type="component" value="Unassembled WGS sequence"/>
</dbReference>
<dbReference type="EMBL" id="CSTE01000006">
    <property type="protein sequence ID" value="CQR53728.1"/>
    <property type="molecule type" value="Genomic_DNA"/>
</dbReference>
<keyword evidence="3" id="KW-1185">Reference proteome</keyword>
<evidence type="ECO:0000259" key="1">
    <source>
        <dbReference type="Pfam" id="PF24351"/>
    </source>
</evidence>
<feature type="domain" description="DUF7511" evidence="1">
    <location>
        <begin position="27"/>
        <end position="60"/>
    </location>
</feature>
<name>A0A0D6JXB2_9EURY</name>
<reference evidence="3" key="1">
    <citation type="submission" date="2015-03" db="EMBL/GenBank/DDBJ databases">
        <authorList>
            <person name="Urmite Genomes"/>
        </authorList>
    </citation>
    <scope>NUCLEOTIDE SEQUENCE [LARGE SCALE GENOMIC DNA]</scope>
    <source>
        <strain evidence="3">Arc-Hr</strain>
    </source>
</reference>
<accession>A0A0D6JXB2</accession>
<dbReference type="RefSeq" id="WP_089781571.1">
    <property type="nucleotide sequence ID" value="NZ_CABLRR010000006.1"/>
</dbReference>
<gene>
    <name evidence="2" type="ORF">BN996_03765</name>
</gene>
<evidence type="ECO:0000313" key="2">
    <source>
        <dbReference type="EMBL" id="CQR53728.1"/>
    </source>
</evidence>
<evidence type="ECO:0000313" key="3">
    <source>
        <dbReference type="Proteomes" id="UP000198902"/>
    </source>
</evidence>
<organism evidence="2 3">
    <name type="scientific">Haloferax massiliensis</name>
    <dbReference type="NCBI Taxonomy" id="1476858"/>
    <lineage>
        <taxon>Archaea</taxon>
        <taxon>Methanobacteriati</taxon>
        <taxon>Methanobacteriota</taxon>
        <taxon>Stenosarchaea group</taxon>
        <taxon>Halobacteria</taxon>
        <taxon>Halobacteriales</taxon>
        <taxon>Haloferacaceae</taxon>
        <taxon>Haloferax</taxon>
    </lineage>
</organism>
<sequence>MSTAAPHSSDELADAPVFDLECIYDDPENPSELTVFSPKSEELTTSWITVDRGSAVSLDDIA</sequence>
<dbReference type="OrthoDB" id="224774at2157"/>
<dbReference type="InterPro" id="IPR055933">
    <property type="entry name" value="DUF7511"/>
</dbReference>